<dbReference type="InterPro" id="IPR008707">
    <property type="entry name" value="B-propeller_PilY1"/>
</dbReference>
<reference evidence="4" key="1">
    <citation type="journal article" date="2020" name="mSystems">
        <title>Genome- and Community-Level Interaction Insights into Carbon Utilization and Element Cycling Functions of Hydrothermarchaeota in Hydrothermal Sediment.</title>
        <authorList>
            <person name="Zhou Z."/>
            <person name="Liu Y."/>
            <person name="Xu W."/>
            <person name="Pan J."/>
            <person name="Luo Z.H."/>
            <person name="Li M."/>
        </authorList>
    </citation>
    <scope>NUCLEOTIDE SEQUENCE [LARGE SCALE GENOMIC DNA]</scope>
    <source>
        <strain evidence="4">SpSt-69</strain>
    </source>
</reference>
<accession>A0A7V3ZX94</accession>
<dbReference type="EMBL" id="DTDJ01000021">
    <property type="protein sequence ID" value="HGL17136.1"/>
    <property type="molecule type" value="Genomic_DNA"/>
</dbReference>
<evidence type="ECO:0000256" key="1">
    <source>
        <dbReference type="ARBA" id="ARBA00022723"/>
    </source>
</evidence>
<gene>
    <name evidence="4" type="ORF">ENU66_02215</name>
</gene>
<dbReference type="AlphaFoldDB" id="A0A7V3ZX94"/>
<proteinExistence type="predicted"/>
<evidence type="ECO:0000313" key="4">
    <source>
        <dbReference type="EMBL" id="HGL17136.1"/>
    </source>
</evidence>
<organism evidence="4">
    <name type="scientific">candidate division WOR-3 bacterium</name>
    <dbReference type="NCBI Taxonomy" id="2052148"/>
    <lineage>
        <taxon>Bacteria</taxon>
        <taxon>Bacteria division WOR-3</taxon>
    </lineage>
</organism>
<keyword evidence="1" id="KW-0479">Metal-binding</keyword>
<evidence type="ECO:0000259" key="3">
    <source>
        <dbReference type="Pfam" id="PF05567"/>
    </source>
</evidence>
<evidence type="ECO:0000256" key="2">
    <source>
        <dbReference type="ARBA" id="ARBA00022837"/>
    </source>
</evidence>
<dbReference type="GO" id="GO:0046872">
    <property type="term" value="F:metal ion binding"/>
    <property type="evidence" value="ECO:0007669"/>
    <property type="project" value="UniProtKB-KW"/>
</dbReference>
<keyword evidence="2" id="KW-0106">Calcium</keyword>
<sequence>MLNKKWLFLLIALSLGEIKAGLQGAPCNIPPFAGLKLPPNIFIIMDNSGSMGEPAYSEVYYDSTKRYYGYFNPDSVYIYQGGKWKSVNSPANYSTTWPGNLLNFAVMSRMSVLKKVLVGGKARSRQGNVHTLECESRDFSRPKYAIIGNKTYTFYVQGGSPSRLTIKRGNSTLISNAQNLVDVDSSFTRGVLQKLGDKDGDQKWDDDAPRFWLFVFNDSEGARLENAYSENDPVENLLSKIQNISPKTWTPLAEALYETVRFFQRRPPYYGPNQGQQNFFTNPNWDPLDVWCRKSFVLLLTDGESTQDMNIPSEVGDYDGDGCEPANPNPRCNLSWESQNANGSHYLDDVALWMHVNDLRSDFPNQQNLTLYGIFVFGSGHGLLAEACKDGGFTDLNGNKRPDLQQEWDANGDGVPDTYFQAERGEDIERAVESAILDIMRRATSATSASVISQTQRGEGTLYQAFFQPVYVAPNGNILHWIGELAAYFVDKNGNLREDTDQNGQLNDTDFVIKFRIDPTTNEVRAQRWVAVNDMPLQLWDEKDIWDLRHLWRAGKVLLNKNASERNIKAILPSWQLVDFNTTNRDRLSPHLNVLGSVNYIDSLINYIRGVDYPGNIYWRGRTYETGKVWKLGDIVYSTPTFVGKPMERYDLIYNDVSYREYYNRYKDRRNIILAGANDGMLHAFNAGVFDTLNRRVDGSGRPLGEELWAIIPYNLLPHLKWLKEPEYGTCHVYYVDLKPKVTDAKIFDDDAIHPNGWGTIAIVGMRLGGTPITSIGSGLTYRSSYFAIDITDPVNPAVLWEFTDDGLGYTISYPSVLKVVEDSVEKWFVVFGSGPNSTPLGNTSTQPARFYVVDLKTGQLLRTFAIPKPTPQTIGAFCGNPISVDVKLDYSVDVIYLPTTFVEERGSRHEDKGALYRIITKNKTNPNEWELSMVFMLDAPLTSGAAASMDEYGNLWVFFGSGKFLSAEDRDDMRTNYFIGLKDSYWNGGWTNAARPSHYLADLLNATNIKVKIDTSGNATVENIPGMPNLSFEPFVDSVNRKYKGWYVELRDGEKSLTFPLVLGGAVFFTTYKGVNDPCGFGGVGWLYVLFYKTGTAYSNAPLGTNLQGYAVTKVQLEGMPASPAVQIGSREEATAFVQTSTGEVVQIRTELPFSPKSGARIWRPANF</sequence>
<protein>
    <recommendedName>
        <fullName evidence="3">PilY1 beta-propeller domain-containing protein</fullName>
    </recommendedName>
</protein>
<feature type="domain" description="PilY1 beta-propeller" evidence="3">
    <location>
        <begin position="632"/>
        <end position="897"/>
    </location>
</feature>
<comment type="caution">
    <text evidence="4">The sequence shown here is derived from an EMBL/GenBank/DDBJ whole genome shotgun (WGS) entry which is preliminary data.</text>
</comment>
<name>A0A7V3ZX94_UNCW3</name>
<dbReference type="Pfam" id="PF05567">
    <property type="entry name" value="T4P_PilY1"/>
    <property type="match status" value="1"/>
</dbReference>